<gene>
    <name evidence="2" type="ORF">Satyrvirus30_7</name>
</gene>
<dbReference type="Pfam" id="PF03496">
    <property type="entry name" value="ADPrib_exo_Tox"/>
    <property type="match status" value="1"/>
</dbReference>
<evidence type="ECO:0000313" key="2">
    <source>
        <dbReference type="EMBL" id="AYV85682.1"/>
    </source>
</evidence>
<accession>A0A3G5AES1</accession>
<name>A0A3G5AES1_9VIRU</name>
<proteinExistence type="predicted"/>
<dbReference type="EMBL" id="MK072466">
    <property type="protein sequence ID" value="AYV85682.1"/>
    <property type="molecule type" value="Genomic_DNA"/>
</dbReference>
<protein>
    <recommendedName>
        <fullName evidence="1">ADP ribosyltransferase domain-containing protein</fullName>
    </recommendedName>
</protein>
<organism evidence="2">
    <name type="scientific">Satyrvirus sp</name>
    <dbReference type="NCBI Taxonomy" id="2487771"/>
    <lineage>
        <taxon>Viruses</taxon>
        <taxon>Varidnaviria</taxon>
        <taxon>Bamfordvirae</taxon>
        <taxon>Nucleocytoviricota</taxon>
        <taxon>Megaviricetes</taxon>
        <taxon>Imitervirales</taxon>
        <taxon>Mimiviridae</taxon>
        <taxon>Megamimivirinae</taxon>
    </lineage>
</organism>
<sequence>MLNLIYYYVLTPNPFKVESTEFIDEFVTLLYEGKADFISNTQRKDLKLDEEYFNSLKKNISEYEEKIPLYDINSNYIYLIHKNNVYPRIFYDNYRFVDKNFYSDLSNIKNPSNEDLENRRILSYYDLDILFNTYMKIFYKSFVLNSYITSCRRPSFSSGMEHIQPYYNINELYFLAYDWNLTNKVSFTENEIVNFCEQISQFDIPAQTLLDHQIYIYDSKAIGLVKHYSLFGSYYINMYLRKNKCCLPYKKNYEDAIENPDLDNQIKIMVKLIKNSPPFIKSHTVYRFIDNDTFLKHLKIGDIYQDPSFMSTTRNPFYYKENENYTFGFILLKIKIPADIKGIGLCIESYSNFPNEEEIVLPPTSKFILNSVIDSRDVTHFHYIFNEKFNVQKKYEFTCLGNDYSDKSDFDISFEMPGSFKPEIKNINLSDLLNDTNIKILSMSDRLKYFKDTYVNINNQFMSTIGNNTYTFSLESYDSSSIYKNFFYYEVVDGIMITTSNPRYGNINLLLELGPEIHVNYYFKFSVTDPSKVVDLNTGEWIEWLSLLAYVVGSRNVVIHPNYIIKYKKTDSITEKQKKTRYTFSQNIYLYLKEKKRFFTFIEVTPKFDYGELDILFEYPINEIITPHDKNELPKLVQTSKITNVGDFYIYIVENFPKLIKILEEKMELIYEPEKNPFKNISYSLDAWYYLYDHNLIKYIPSEKEFVFKKGSYKKLIGDKKIPKFKNRLRAYLTLS</sequence>
<reference evidence="2" key="1">
    <citation type="submission" date="2018-10" db="EMBL/GenBank/DDBJ databases">
        <title>Hidden diversity of soil giant viruses.</title>
        <authorList>
            <person name="Schulz F."/>
            <person name="Alteio L."/>
            <person name="Goudeau D."/>
            <person name="Ryan E.M."/>
            <person name="Malmstrom R.R."/>
            <person name="Blanchard J."/>
            <person name="Woyke T."/>
        </authorList>
    </citation>
    <scope>NUCLEOTIDE SEQUENCE</scope>
    <source>
        <strain evidence="2">SAV1</strain>
    </source>
</reference>
<dbReference type="PROSITE" id="PS51996">
    <property type="entry name" value="TR_MART"/>
    <property type="match status" value="1"/>
</dbReference>
<dbReference type="SUPFAM" id="SSF56399">
    <property type="entry name" value="ADP-ribosylation"/>
    <property type="match status" value="1"/>
</dbReference>
<evidence type="ECO:0000259" key="1">
    <source>
        <dbReference type="Pfam" id="PF03496"/>
    </source>
</evidence>
<dbReference type="InterPro" id="IPR003540">
    <property type="entry name" value="ADP-ribosyltransferase"/>
</dbReference>
<dbReference type="GO" id="GO:0005576">
    <property type="term" value="C:extracellular region"/>
    <property type="evidence" value="ECO:0007669"/>
    <property type="project" value="InterPro"/>
</dbReference>
<feature type="domain" description="ADP ribosyltransferase" evidence="1">
    <location>
        <begin position="226"/>
        <end position="380"/>
    </location>
</feature>
<dbReference type="Gene3D" id="3.90.176.10">
    <property type="entry name" value="Toxin ADP-ribosyltransferase, Chain A, domain 1"/>
    <property type="match status" value="1"/>
</dbReference>